<sequence length="106" mass="12886">MHLRHQIKRIGDFLSQKNMKNLKIKPVLKFSYQNPLFFGHCSRLIFTPFWTGELIMIKNVLFFLFICFVLLVPFWTFYKSTINFNYIGIQKNKKKNRIFFTLNNKK</sequence>
<keyword evidence="3" id="KW-1185">Reference proteome</keyword>
<evidence type="ECO:0000313" key="3">
    <source>
        <dbReference type="Proteomes" id="UP000276133"/>
    </source>
</evidence>
<reference evidence="2 3" key="1">
    <citation type="journal article" date="2018" name="Sci. Rep.">
        <title>Genomic signatures of local adaptation to the degree of environmental predictability in rotifers.</title>
        <authorList>
            <person name="Franch-Gras L."/>
            <person name="Hahn C."/>
            <person name="Garcia-Roger E.M."/>
            <person name="Carmona M.J."/>
            <person name="Serra M."/>
            <person name="Gomez A."/>
        </authorList>
    </citation>
    <scope>NUCLEOTIDE SEQUENCE [LARGE SCALE GENOMIC DNA]</scope>
    <source>
        <strain evidence="2">HYR1</strain>
    </source>
</reference>
<dbReference type="Proteomes" id="UP000276133">
    <property type="component" value="Unassembled WGS sequence"/>
</dbReference>
<protein>
    <submittedName>
        <fullName evidence="2">Uncharacterized protein</fullName>
    </submittedName>
</protein>
<evidence type="ECO:0000256" key="1">
    <source>
        <dbReference type="SAM" id="Phobius"/>
    </source>
</evidence>
<evidence type="ECO:0000313" key="2">
    <source>
        <dbReference type="EMBL" id="RNA21006.1"/>
    </source>
</evidence>
<dbReference type="AlphaFoldDB" id="A0A3M7RBS6"/>
<keyword evidence="1" id="KW-1133">Transmembrane helix</keyword>
<keyword evidence="1" id="KW-0812">Transmembrane</keyword>
<keyword evidence="1" id="KW-0472">Membrane</keyword>
<gene>
    <name evidence="2" type="ORF">BpHYR1_040131</name>
</gene>
<organism evidence="2 3">
    <name type="scientific">Brachionus plicatilis</name>
    <name type="common">Marine rotifer</name>
    <name type="synonym">Brachionus muelleri</name>
    <dbReference type="NCBI Taxonomy" id="10195"/>
    <lineage>
        <taxon>Eukaryota</taxon>
        <taxon>Metazoa</taxon>
        <taxon>Spiralia</taxon>
        <taxon>Gnathifera</taxon>
        <taxon>Rotifera</taxon>
        <taxon>Eurotatoria</taxon>
        <taxon>Monogononta</taxon>
        <taxon>Pseudotrocha</taxon>
        <taxon>Ploima</taxon>
        <taxon>Brachionidae</taxon>
        <taxon>Brachionus</taxon>
    </lineage>
</organism>
<proteinExistence type="predicted"/>
<feature type="transmembrane region" description="Helical" evidence="1">
    <location>
        <begin position="60"/>
        <end position="78"/>
    </location>
</feature>
<dbReference type="EMBL" id="REGN01003748">
    <property type="protein sequence ID" value="RNA21006.1"/>
    <property type="molecule type" value="Genomic_DNA"/>
</dbReference>
<name>A0A3M7RBS6_BRAPC</name>
<accession>A0A3M7RBS6</accession>
<comment type="caution">
    <text evidence="2">The sequence shown here is derived from an EMBL/GenBank/DDBJ whole genome shotgun (WGS) entry which is preliminary data.</text>
</comment>